<reference evidence="4" key="1">
    <citation type="submission" date="2015-08" db="EMBL/GenBank/DDBJ databases">
        <authorList>
            <person name="Varghese N."/>
        </authorList>
    </citation>
    <scope>NUCLEOTIDE SEQUENCE [LARGE SCALE GENOMIC DNA]</scope>
    <source>
        <strain evidence="4">DSM 18181</strain>
    </source>
</reference>
<dbReference type="InterPro" id="IPR001296">
    <property type="entry name" value="Glyco_trans_1"/>
</dbReference>
<dbReference type="Proteomes" id="UP000183649">
    <property type="component" value="Unassembled WGS sequence"/>
</dbReference>
<feature type="domain" description="Glycosyltransferase subfamily 4-like N-terminal" evidence="2">
    <location>
        <begin position="22"/>
        <end position="176"/>
    </location>
</feature>
<dbReference type="Pfam" id="PF00534">
    <property type="entry name" value="Glycos_transf_1"/>
    <property type="match status" value="1"/>
</dbReference>
<keyword evidence="3" id="KW-0808">Transferase</keyword>
<sequence>MPSHAESPPLIVHMIDELPRDGAEMLLVDLVRLRIPGYRYAIVCLIKGGPLEQEFERLGVPVVIFGRKGKFDLGLVFRVASWLKREKAAVVHTHLFTADTYGRLAARLAGVPAVFSTVHNIVNPWKGAGRKLIDRLFARLSTAVVGCSEEVTQTLATRDGIPQRKLVSIPNGIDLQKFSSFSGAGVRAEFGLPEDRLLIGIVGRLHEQKAHGDLFQALTQLPQVRDGTLYCLVVGTGDLLDALKQQVKDLGLQNCVIFTGMRTDVPRLVAAMDVFVMSSHWEGLPIALLEAMASSKAVLCTRVGGIPDVVVDGDNGLLVDARDVPEFARRLENLLHDAALRRRLGERARETVIARFDVSRTAEAYNRLHQQALGLPTSPRPARVASAE</sequence>
<dbReference type="RefSeq" id="WP_245610047.1">
    <property type="nucleotide sequence ID" value="NZ_CYHF01000008.1"/>
</dbReference>
<dbReference type="EMBL" id="CYHF01000008">
    <property type="protein sequence ID" value="CUA99061.1"/>
    <property type="molecule type" value="Genomic_DNA"/>
</dbReference>
<name>A0A0K6I7I2_9BURK</name>
<accession>A0A0K6I7I2</accession>
<evidence type="ECO:0000259" key="1">
    <source>
        <dbReference type="Pfam" id="PF00534"/>
    </source>
</evidence>
<protein>
    <submittedName>
        <fullName evidence="3">Glycosyltransferase involved in cell wall bisynthesis</fullName>
    </submittedName>
</protein>
<dbReference type="GO" id="GO:0016757">
    <property type="term" value="F:glycosyltransferase activity"/>
    <property type="evidence" value="ECO:0007669"/>
    <property type="project" value="InterPro"/>
</dbReference>
<proteinExistence type="predicted"/>
<evidence type="ECO:0000313" key="3">
    <source>
        <dbReference type="EMBL" id="CUA99061.1"/>
    </source>
</evidence>
<evidence type="ECO:0000313" key="4">
    <source>
        <dbReference type="Proteomes" id="UP000183649"/>
    </source>
</evidence>
<evidence type="ECO:0000259" key="2">
    <source>
        <dbReference type="Pfam" id="PF13439"/>
    </source>
</evidence>
<dbReference type="InterPro" id="IPR028098">
    <property type="entry name" value="Glyco_trans_4-like_N"/>
</dbReference>
<dbReference type="PANTHER" id="PTHR12526:SF630">
    <property type="entry name" value="GLYCOSYLTRANSFERASE"/>
    <property type="match status" value="1"/>
</dbReference>
<dbReference type="SUPFAM" id="SSF53756">
    <property type="entry name" value="UDP-Glycosyltransferase/glycogen phosphorylase"/>
    <property type="match status" value="1"/>
</dbReference>
<organism evidence="3 4">
    <name type="scientific">Thiomonas bhubaneswarensis</name>
    <dbReference type="NCBI Taxonomy" id="339866"/>
    <lineage>
        <taxon>Bacteria</taxon>
        <taxon>Pseudomonadati</taxon>
        <taxon>Pseudomonadota</taxon>
        <taxon>Betaproteobacteria</taxon>
        <taxon>Burkholderiales</taxon>
        <taxon>Thiomonas</taxon>
    </lineage>
</organism>
<dbReference type="AlphaFoldDB" id="A0A0K6I7I2"/>
<feature type="domain" description="Glycosyl transferase family 1" evidence="1">
    <location>
        <begin position="187"/>
        <end position="350"/>
    </location>
</feature>
<dbReference type="Gene3D" id="3.40.50.2000">
    <property type="entry name" value="Glycogen Phosphorylase B"/>
    <property type="match status" value="2"/>
</dbReference>
<dbReference type="PANTHER" id="PTHR12526">
    <property type="entry name" value="GLYCOSYLTRANSFERASE"/>
    <property type="match status" value="1"/>
</dbReference>
<keyword evidence="4" id="KW-1185">Reference proteome</keyword>
<gene>
    <name evidence="3" type="ORF">Ga0061069_108159</name>
</gene>
<dbReference type="Pfam" id="PF13439">
    <property type="entry name" value="Glyco_transf_4"/>
    <property type="match status" value="1"/>
</dbReference>
<dbReference type="STRING" id="339866.GCA_001418255_02387"/>